<dbReference type="PANTHER" id="PTHR39179">
    <property type="entry name" value="SPORE COAT PROTEIN I"/>
    <property type="match status" value="1"/>
</dbReference>
<dbReference type="InterPro" id="IPR011009">
    <property type="entry name" value="Kinase-like_dom_sf"/>
</dbReference>
<dbReference type="AlphaFoldDB" id="A0A923RJ03"/>
<accession>A0A923RJ03</accession>
<feature type="domain" description="Aminoglycoside phosphotransferase" evidence="1">
    <location>
        <begin position="38"/>
        <end position="239"/>
    </location>
</feature>
<dbReference type="Proteomes" id="UP000637359">
    <property type="component" value="Unassembled WGS sequence"/>
</dbReference>
<evidence type="ECO:0000313" key="2">
    <source>
        <dbReference type="EMBL" id="MBC5637595.1"/>
    </source>
</evidence>
<dbReference type="InterPro" id="IPR002575">
    <property type="entry name" value="Aminoglycoside_PTrfase"/>
</dbReference>
<dbReference type="EMBL" id="JACOOL010000008">
    <property type="protein sequence ID" value="MBC5637595.1"/>
    <property type="molecule type" value="Genomic_DNA"/>
</dbReference>
<gene>
    <name evidence="2" type="ORF">H8S33_12330</name>
</gene>
<dbReference type="PANTHER" id="PTHR39179:SF3">
    <property type="entry name" value="COTS-RELATED PROTEIN"/>
    <property type="match status" value="1"/>
</dbReference>
<dbReference type="RefSeq" id="WP_186870297.1">
    <property type="nucleotide sequence ID" value="NZ_JACOOL010000008.1"/>
</dbReference>
<comment type="caution">
    <text evidence="2">The sequence shown here is derived from an EMBL/GenBank/DDBJ whole genome shotgun (WGS) entry which is preliminary data.</text>
</comment>
<dbReference type="GO" id="GO:0042601">
    <property type="term" value="C:endospore-forming forespore"/>
    <property type="evidence" value="ECO:0007669"/>
    <property type="project" value="TreeGrafter"/>
</dbReference>
<dbReference type="SUPFAM" id="SSF56112">
    <property type="entry name" value="Protein kinase-like (PK-like)"/>
    <property type="match status" value="1"/>
</dbReference>
<reference evidence="2" key="1">
    <citation type="submission" date="2020-08" db="EMBL/GenBank/DDBJ databases">
        <title>Genome public.</title>
        <authorList>
            <person name="Liu C."/>
            <person name="Sun Q."/>
        </authorList>
    </citation>
    <scope>NUCLEOTIDE SEQUENCE</scope>
    <source>
        <strain evidence="2">BX22</strain>
    </source>
</reference>
<evidence type="ECO:0000259" key="1">
    <source>
        <dbReference type="Pfam" id="PF01636"/>
    </source>
</evidence>
<sequence>MSKQSSRDDQRINRLSSFLYWEGSIEARKIHPIKRNIYLIETNSGDKYVLKGHSNVMNLKQQWEFFERVQSKEIVPFLRYPNGKKEISTGTNYYWTISPYVSGRKLNYQVESDRQKAVNTLKHFHAAANQIYVKNMVRKQLFVKRWHARLMKFIETKQLFEKYRYLNLFQDITVSMKHYLEKVSNYPWYKEQLMAERNGTWVHGDVASHNFIHHDNTFIIDFDLLQCTFQDYDYIQLAQRFLPAINWEVDTLLSYNMVREEAVERYLMTTFIPSDMLREWLHFLTRKRRISVEMYLQSMEQEWINRKEFLTESKRIIG</sequence>
<dbReference type="InterPro" id="IPR047175">
    <property type="entry name" value="CotS-like"/>
</dbReference>
<keyword evidence="3" id="KW-1185">Reference proteome</keyword>
<organism evidence="2 3">
    <name type="scientific">Ornithinibacillus hominis</name>
    <dbReference type="NCBI Taxonomy" id="2763055"/>
    <lineage>
        <taxon>Bacteria</taxon>
        <taxon>Bacillati</taxon>
        <taxon>Bacillota</taxon>
        <taxon>Bacilli</taxon>
        <taxon>Bacillales</taxon>
        <taxon>Bacillaceae</taxon>
        <taxon>Ornithinibacillus</taxon>
    </lineage>
</organism>
<name>A0A923RJ03_9BACI</name>
<dbReference type="Pfam" id="PF01636">
    <property type="entry name" value="APH"/>
    <property type="match status" value="1"/>
</dbReference>
<dbReference type="Gene3D" id="3.90.1200.10">
    <property type="match status" value="1"/>
</dbReference>
<proteinExistence type="predicted"/>
<evidence type="ECO:0000313" key="3">
    <source>
        <dbReference type="Proteomes" id="UP000637359"/>
    </source>
</evidence>
<protein>
    <submittedName>
        <fullName evidence="2">Phosphotransferase</fullName>
    </submittedName>
</protein>